<evidence type="ECO:0000256" key="15">
    <source>
        <dbReference type="ARBA" id="ARBA00068150"/>
    </source>
</evidence>
<evidence type="ECO:0000256" key="2">
    <source>
        <dbReference type="ARBA" id="ARBA00004651"/>
    </source>
</evidence>
<evidence type="ECO:0000256" key="6">
    <source>
        <dbReference type="ARBA" id="ARBA00022679"/>
    </source>
</evidence>
<dbReference type="InterPro" id="IPR036641">
    <property type="entry name" value="HPT_dom_sf"/>
</dbReference>
<dbReference type="InterPro" id="IPR000700">
    <property type="entry name" value="PAS-assoc_C"/>
</dbReference>
<dbReference type="InterPro" id="IPR004358">
    <property type="entry name" value="Sig_transdc_His_kin-like_C"/>
</dbReference>
<dbReference type="InterPro" id="IPR000014">
    <property type="entry name" value="PAS"/>
</dbReference>
<dbReference type="InterPro" id="IPR035965">
    <property type="entry name" value="PAS-like_dom_sf"/>
</dbReference>
<dbReference type="Gene3D" id="3.30.565.10">
    <property type="entry name" value="Histidine kinase-like ATPase, C-terminal domain"/>
    <property type="match status" value="1"/>
</dbReference>
<dbReference type="InterPro" id="IPR036097">
    <property type="entry name" value="HisK_dim/P_sf"/>
</dbReference>
<evidence type="ECO:0000256" key="11">
    <source>
        <dbReference type="ARBA" id="ARBA00022989"/>
    </source>
</evidence>
<dbReference type="SMART" id="SM00387">
    <property type="entry name" value="HATPase_c"/>
    <property type="match status" value="1"/>
</dbReference>
<dbReference type="SMART" id="SM00073">
    <property type="entry name" value="HPT"/>
    <property type="match status" value="1"/>
</dbReference>
<evidence type="ECO:0000256" key="1">
    <source>
        <dbReference type="ARBA" id="ARBA00000085"/>
    </source>
</evidence>
<dbReference type="Pfam" id="PF01627">
    <property type="entry name" value="Hpt"/>
    <property type="match status" value="1"/>
</dbReference>
<dbReference type="InterPro" id="IPR001610">
    <property type="entry name" value="PAC"/>
</dbReference>
<evidence type="ECO:0000256" key="10">
    <source>
        <dbReference type="ARBA" id="ARBA00022840"/>
    </source>
</evidence>
<evidence type="ECO:0000256" key="9">
    <source>
        <dbReference type="ARBA" id="ARBA00022777"/>
    </source>
</evidence>
<dbReference type="SMART" id="SM00448">
    <property type="entry name" value="REC"/>
    <property type="match status" value="2"/>
</dbReference>
<dbReference type="Pfam" id="PF00512">
    <property type="entry name" value="HisKA"/>
    <property type="match status" value="1"/>
</dbReference>
<evidence type="ECO:0000259" key="21">
    <source>
        <dbReference type="PROSITE" id="PS50112"/>
    </source>
</evidence>
<dbReference type="GO" id="GO:0005524">
    <property type="term" value="F:ATP binding"/>
    <property type="evidence" value="ECO:0007669"/>
    <property type="project" value="UniProtKB-KW"/>
</dbReference>
<dbReference type="Gene3D" id="3.30.450.20">
    <property type="entry name" value="PAS domain"/>
    <property type="match status" value="3"/>
</dbReference>
<evidence type="ECO:0000313" key="24">
    <source>
        <dbReference type="EMBL" id="EMI56942.1"/>
    </source>
</evidence>
<evidence type="ECO:0000256" key="5">
    <source>
        <dbReference type="ARBA" id="ARBA00022553"/>
    </source>
</evidence>
<dbReference type="InterPro" id="IPR008207">
    <property type="entry name" value="Sig_transdc_His_kin_Hpt_dom"/>
</dbReference>
<comment type="subcellular location">
    <subcellularLocation>
        <location evidence="2">Cell membrane</location>
        <topology evidence="2">Multi-pass membrane protein</topology>
    </subcellularLocation>
</comment>
<feature type="domain" description="Histidine kinase" evidence="19">
    <location>
        <begin position="401"/>
        <end position="622"/>
    </location>
</feature>
<keyword evidence="8" id="KW-0547">Nucleotide-binding</keyword>
<dbReference type="PROSITE" id="PS50113">
    <property type="entry name" value="PAC"/>
    <property type="match status" value="3"/>
</dbReference>
<feature type="domain" description="Response regulatory" evidence="20">
    <location>
        <begin position="786"/>
        <end position="904"/>
    </location>
</feature>
<comment type="caution">
    <text evidence="24">The sequence shown here is derived from an EMBL/GenBank/DDBJ whole genome shotgun (WGS) entry which is preliminary data.</text>
</comment>
<dbReference type="PANTHER" id="PTHR45339:SF1">
    <property type="entry name" value="HYBRID SIGNAL TRANSDUCTION HISTIDINE KINASE J"/>
    <property type="match status" value="1"/>
</dbReference>
<evidence type="ECO:0000256" key="18">
    <source>
        <dbReference type="SAM" id="MobiDB-lite"/>
    </source>
</evidence>
<evidence type="ECO:0000256" key="12">
    <source>
        <dbReference type="ARBA" id="ARBA00023012"/>
    </source>
</evidence>
<dbReference type="Proteomes" id="UP000011885">
    <property type="component" value="Unassembled WGS sequence"/>
</dbReference>
<dbReference type="SUPFAM" id="SSF55785">
    <property type="entry name" value="PYP-like sensor domain (PAS domain)"/>
    <property type="match status" value="3"/>
</dbReference>
<dbReference type="PRINTS" id="PR00344">
    <property type="entry name" value="BCTRLSENSOR"/>
</dbReference>
<evidence type="ECO:0000256" key="14">
    <source>
        <dbReference type="ARBA" id="ARBA00064003"/>
    </source>
</evidence>
<comment type="catalytic activity">
    <reaction evidence="1">
        <text>ATP + protein L-histidine = ADP + protein N-phospho-L-histidine.</text>
        <dbReference type="EC" id="2.7.13.3"/>
    </reaction>
</comment>
<feature type="compositionally biased region" description="Basic and acidic residues" evidence="18">
    <location>
        <begin position="931"/>
        <end position="942"/>
    </location>
</feature>
<dbReference type="Pfam" id="PF08448">
    <property type="entry name" value="PAS_4"/>
    <property type="match status" value="3"/>
</dbReference>
<feature type="modified residue" description="4-aspartylphosphate" evidence="17">
    <location>
        <position position="835"/>
    </location>
</feature>
<reference evidence="24 25" key="1">
    <citation type="journal article" date="2013" name="Mar. Genomics">
        <title>Expression of sulfatases in Rhodopirellula baltica and the diversity of sulfatases in the genus Rhodopirellula.</title>
        <authorList>
            <person name="Wegner C.E."/>
            <person name="Richter-Heitmann T."/>
            <person name="Klindworth A."/>
            <person name="Klockow C."/>
            <person name="Richter M."/>
            <person name="Achstetter T."/>
            <person name="Glockner F.O."/>
            <person name="Harder J."/>
        </authorList>
    </citation>
    <scope>NUCLEOTIDE SEQUENCE [LARGE SCALE GENOMIC DNA]</scope>
    <source>
        <strain evidence="24 25">SM41</strain>
    </source>
</reference>
<dbReference type="Gene3D" id="1.20.120.160">
    <property type="entry name" value="HPT domain"/>
    <property type="match status" value="1"/>
</dbReference>
<dbReference type="SMART" id="SM00086">
    <property type="entry name" value="PAC"/>
    <property type="match status" value="2"/>
</dbReference>
<dbReference type="InterPro" id="IPR036890">
    <property type="entry name" value="HATPase_C_sf"/>
</dbReference>
<feature type="domain" description="PAC" evidence="22">
    <location>
        <begin position="188"/>
        <end position="254"/>
    </location>
</feature>
<dbReference type="SUPFAM" id="SSF55874">
    <property type="entry name" value="ATPase domain of HSP90 chaperone/DNA topoisomerase II/histidine kinase"/>
    <property type="match status" value="1"/>
</dbReference>
<organism evidence="24 25">
    <name type="scientific">Rhodopirellula sallentina SM41</name>
    <dbReference type="NCBI Taxonomy" id="1263870"/>
    <lineage>
        <taxon>Bacteria</taxon>
        <taxon>Pseudomonadati</taxon>
        <taxon>Planctomycetota</taxon>
        <taxon>Planctomycetia</taxon>
        <taxon>Pirellulales</taxon>
        <taxon>Pirellulaceae</taxon>
        <taxon>Rhodopirellula</taxon>
    </lineage>
</organism>
<sequence>MLRKDCDGRILEVNDAFCDSVGLDRSEVIGCTDFDLFSSEVARVGWEIEQKVMESGQPDHMIEEYAPNVRERDLRDFDMLRGEVKSSCYLEVIRTPVYGDDGAVIGVEVICWDVTQQKRTEAELKHTRFLMDAWFDNIPDAVYFKDRKSRFIRISQAQAEMFGLEKAEDAIGKTDADFFGEEHATDALEDERRIIRTGDSIIGKVEKETRDGKPDTWCSTTKMPLRNDRGEIIGTFGISRNVTAQVRAETELARERDLLKTIMNNIPDIIYVKDRYSRFLTGNQAILDMLGLKEVSELIGKTDYDFSPPELACNFVTDDQVVMRSGEPLIDQEETIIRSSDGKSTWLLTTKVPLSGKDGKVMGMVGISRDITARRMAAEELLAAKEIADAANSAKSEFLANMSHEIRTPMNGILGMTELLSGTEMTTEQREFLTLVQQSADSLLRLLNDILDFSKIEAGRLELDTVTFNLRDCIGKAIKLLTLKANEKGLELAGRIDPRIPNELVGDPGRLRQIVVNFVGNAIKFTNSGEVVVDVNPETLDDDEAVLHVTVRDTGIGIAKEKQEKIFEAFSQADASTTRRFGGTGLGLTISARLIQMMDGKVWVESELGVGTTFHFYVKLGVSPDQTPRRPAAFSKIAGTRVLVVDDNATNRRILQEILQLWNLKPVMADDGETALDVIAESIAEEDPFGLILLDYHMPNLDGVGFAEQLVTRSDELRHGPIVMLSSSFAGLSSPRMRELGINRYLTKPVIASELRDVVLEVMGVDHEKRLYPQQRTSLPKIAPRKILLVEDGLVNQRVALGFLNKWGHQVELAVNGREAIEALEKEKFDIVLMDIQMPEMNGFEATTIIREREAESDEHQFIVAMTAEAMKGDRENCLSAGMDDYISKPFDVADLQRVLVKAPAMLNADDEALNPKPGEAPTEASVFNEHSAESEASDRHFAPQTPTIDDVSEPEEEQECDEASEPVLPRPSARRRESLDNGTGSQSTAAVDRSRYGSRRDELQNEDHEPDVNDLFSEHEAEVETAPKPGRPRRAPRRNVGVRREGAKSPGDVRGQAEPSPDSSTGDHEVRSNGRSTNKTAKAADDDSLPSAWVTVLNKTRGDEEMAGQLAVAFIEEAEQLLPLMRDQLNDCDAAALHRSAHTLKGAAGCLGADSVITSAQRLERQANTGDVASAGWMLDELVRCTQSYLKDLNRSQTSRPPSA</sequence>
<dbReference type="PROSITE" id="PS50112">
    <property type="entry name" value="PAS"/>
    <property type="match status" value="1"/>
</dbReference>
<feature type="domain" description="PAC" evidence="22">
    <location>
        <begin position="73"/>
        <end position="126"/>
    </location>
</feature>
<evidence type="ECO:0000259" key="20">
    <source>
        <dbReference type="PROSITE" id="PS50110"/>
    </source>
</evidence>
<dbReference type="InterPro" id="IPR011006">
    <property type="entry name" value="CheY-like_superfamily"/>
</dbReference>
<feature type="domain" description="Response regulatory" evidence="20">
    <location>
        <begin position="641"/>
        <end position="763"/>
    </location>
</feature>
<feature type="compositionally biased region" description="Basic and acidic residues" evidence="18">
    <location>
        <begin position="993"/>
        <end position="1023"/>
    </location>
</feature>
<feature type="modified residue" description="Phosphohistidine" evidence="16">
    <location>
        <position position="1143"/>
    </location>
</feature>
<dbReference type="SMART" id="SM00091">
    <property type="entry name" value="PAS"/>
    <property type="match status" value="2"/>
</dbReference>
<dbReference type="SMART" id="SM00388">
    <property type="entry name" value="HisKA"/>
    <property type="match status" value="1"/>
</dbReference>
<feature type="compositionally biased region" description="Polar residues" evidence="18">
    <location>
        <begin position="981"/>
        <end position="990"/>
    </location>
</feature>
<keyword evidence="6" id="KW-0808">Transferase</keyword>
<keyword evidence="10" id="KW-0067">ATP-binding</keyword>
<evidence type="ECO:0000313" key="25">
    <source>
        <dbReference type="Proteomes" id="UP000011885"/>
    </source>
</evidence>
<dbReference type="PATRIC" id="fig|1263870.3.peg.1739"/>
<dbReference type="EC" id="2.7.13.3" evidence="3"/>
<dbReference type="CDD" id="cd00088">
    <property type="entry name" value="HPT"/>
    <property type="match status" value="1"/>
</dbReference>
<evidence type="ECO:0000259" key="22">
    <source>
        <dbReference type="PROSITE" id="PS50113"/>
    </source>
</evidence>
<dbReference type="InterPro" id="IPR003661">
    <property type="entry name" value="HisK_dim/P_dom"/>
</dbReference>
<dbReference type="CDD" id="cd16922">
    <property type="entry name" value="HATPase_EvgS-ArcB-TorS-like"/>
    <property type="match status" value="1"/>
</dbReference>
<dbReference type="FunFam" id="1.10.287.130:FF:000002">
    <property type="entry name" value="Two-component osmosensing histidine kinase"/>
    <property type="match status" value="1"/>
</dbReference>
<dbReference type="InterPro" id="IPR003594">
    <property type="entry name" value="HATPase_dom"/>
</dbReference>
<dbReference type="SUPFAM" id="SSF52172">
    <property type="entry name" value="CheY-like"/>
    <property type="match status" value="2"/>
</dbReference>
<dbReference type="PROSITE" id="PS50894">
    <property type="entry name" value="HPT"/>
    <property type="match status" value="1"/>
</dbReference>
<dbReference type="InterPro" id="IPR001789">
    <property type="entry name" value="Sig_transdc_resp-reg_receiver"/>
</dbReference>
<comment type="subunit">
    <text evidence="14">At low DSF concentrations, interacts with RpfF.</text>
</comment>
<dbReference type="PROSITE" id="PS50109">
    <property type="entry name" value="HIS_KIN"/>
    <property type="match status" value="1"/>
</dbReference>
<proteinExistence type="predicted"/>
<evidence type="ECO:0000256" key="4">
    <source>
        <dbReference type="ARBA" id="ARBA00022475"/>
    </source>
</evidence>
<dbReference type="PROSITE" id="PS50110">
    <property type="entry name" value="RESPONSE_REGULATORY"/>
    <property type="match status" value="2"/>
</dbReference>
<evidence type="ECO:0000256" key="8">
    <source>
        <dbReference type="ARBA" id="ARBA00022741"/>
    </source>
</evidence>
<dbReference type="AlphaFoldDB" id="M5U647"/>
<keyword evidence="11" id="KW-1133">Transmembrane helix</keyword>
<dbReference type="Pfam" id="PF00072">
    <property type="entry name" value="Response_reg"/>
    <property type="match status" value="2"/>
</dbReference>
<dbReference type="InterPro" id="IPR013656">
    <property type="entry name" value="PAS_4"/>
</dbReference>
<name>M5U647_9BACT</name>
<dbReference type="CDD" id="cd00082">
    <property type="entry name" value="HisKA"/>
    <property type="match status" value="1"/>
</dbReference>
<keyword evidence="25" id="KW-1185">Reference proteome</keyword>
<dbReference type="SUPFAM" id="SSF47226">
    <property type="entry name" value="Histidine-containing phosphotransfer domain, HPT domain"/>
    <property type="match status" value="1"/>
</dbReference>
<feature type="domain" description="PAC" evidence="22">
    <location>
        <begin position="330"/>
        <end position="383"/>
    </location>
</feature>
<dbReference type="CDD" id="cd17546">
    <property type="entry name" value="REC_hyHK_CKI1_RcsC-like"/>
    <property type="match status" value="2"/>
</dbReference>
<evidence type="ECO:0000259" key="19">
    <source>
        <dbReference type="PROSITE" id="PS50109"/>
    </source>
</evidence>
<evidence type="ECO:0000256" key="16">
    <source>
        <dbReference type="PROSITE-ProRule" id="PRU00110"/>
    </source>
</evidence>
<keyword evidence="7" id="KW-0812">Transmembrane</keyword>
<evidence type="ECO:0000256" key="17">
    <source>
        <dbReference type="PROSITE-ProRule" id="PRU00169"/>
    </source>
</evidence>
<evidence type="ECO:0000256" key="13">
    <source>
        <dbReference type="ARBA" id="ARBA00023136"/>
    </source>
</evidence>
<feature type="modified residue" description="4-aspartylphosphate" evidence="17">
    <location>
        <position position="695"/>
    </location>
</feature>
<keyword evidence="12" id="KW-0902">Two-component regulatory system</keyword>
<dbReference type="InterPro" id="IPR005467">
    <property type="entry name" value="His_kinase_dom"/>
</dbReference>
<dbReference type="GO" id="GO:0000155">
    <property type="term" value="F:phosphorelay sensor kinase activity"/>
    <property type="evidence" value="ECO:0007669"/>
    <property type="project" value="InterPro"/>
</dbReference>
<dbReference type="PANTHER" id="PTHR45339">
    <property type="entry name" value="HYBRID SIGNAL TRANSDUCTION HISTIDINE KINASE J"/>
    <property type="match status" value="1"/>
</dbReference>
<protein>
    <recommendedName>
        <fullName evidence="15">Sensory/regulatory protein RpfC</fullName>
        <ecNumber evidence="3">2.7.13.3</ecNumber>
    </recommendedName>
</protein>
<dbReference type="Gene3D" id="1.10.287.130">
    <property type="match status" value="1"/>
</dbReference>
<dbReference type="SUPFAM" id="SSF47384">
    <property type="entry name" value="Homodimeric domain of signal transducing histidine kinase"/>
    <property type="match status" value="1"/>
</dbReference>
<feature type="compositionally biased region" description="Basic residues" evidence="18">
    <location>
        <begin position="1031"/>
        <end position="1042"/>
    </location>
</feature>
<evidence type="ECO:0000256" key="7">
    <source>
        <dbReference type="ARBA" id="ARBA00022692"/>
    </source>
</evidence>
<dbReference type="GO" id="GO:0005886">
    <property type="term" value="C:plasma membrane"/>
    <property type="evidence" value="ECO:0007669"/>
    <property type="project" value="UniProtKB-SubCell"/>
</dbReference>
<feature type="region of interest" description="Disordered" evidence="18">
    <location>
        <begin position="910"/>
        <end position="1088"/>
    </location>
</feature>
<keyword evidence="9 24" id="KW-0418">Kinase</keyword>
<dbReference type="NCBIfam" id="TIGR00229">
    <property type="entry name" value="sensory_box"/>
    <property type="match status" value="3"/>
</dbReference>
<dbReference type="CDD" id="cd00130">
    <property type="entry name" value="PAS"/>
    <property type="match status" value="3"/>
</dbReference>
<keyword evidence="13" id="KW-0472">Membrane</keyword>
<dbReference type="EMBL" id="ANOH01000117">
    <property type="protein sequence ID" value="EMI56942.1"/>
    <property type="molecule type" value="Genomic_DNA"/>
</dbReference>
<feature type="domain" description="HPt" evidence="23">
    <location>
        <begin position="1104"/>
        <end position="1201"/>
    </location>
</feature>
<keyword evidence="4" id="KW-1003">Cell membrane</keyword>
<evidence type="ECO:0000256" key="3">
    <source>
        <dbReference type="ARBA" id="ARBA00012438"/>
    </source>
</evidence>
<feature type="compositionally biased region" description="Acidic residues" evidence="18">
    <location>
        <begin position="951"/>
        <end position="965"/>
    </location>
</feature>
<gene>
    <name evidence="24" type="ORF">RSSM_01623</name>
</gene>
<accession>M5U647</accession>
<feature type="domain" description="PAS" evidence="21">
    <location>
        <begin position="1"/>
        <end position="56"/>
    </location>
</feature>
<keyword evidence="5 17" id="KW-0597">Phosphoprotein</keyword>
<dbReference type="FunFam" id="3.30.565.10:FF:000010">
    <property type="entry name" value="Sensor histidine kinase RcsC"/>
    <property type="match status" value="1"/>
</dbReference>
<dbReference type="Gene3D" id="3.40.50.2300">
    <property type="match status" value="2"/>
</dbReference>
<evidence type="ECO:0000259" key="23">
    <source>
        <dbReference type="PROSITE" id="PS50894"/>
    </source>
</evidence>
<dbReference type="Pfam" id="PF02518">
    <property type="entry name" value="HATPase_c"/>
    <property type="match status" value="1"/>
</dbReference>